<dbReference type="InParanoid" id="A0A3Q7H3Z4"/>
<dbReference type="PANTHER" id="PTHR31923:SF9">
    <property type="entry name" value="BSD DOMAIN-CONTAINING PROTEIN"/>
    <property type="match status" value="1"/>
</dbReference>
<dbReference type="PROSITE" id="PS50858">
    <property type="entry name" value="BSD"/>
    <property type="match status" value="1"/>
</dbReference>
<dbReference type="Pfam" id="PF03909">
    <property type="entry name" value="BSD"/>
    <property type="match status" value="1"/>
</dbReference>
<dbReference type="PANTHER" id="PTHR31923">
    <property type="entry name" value="BSD DOMAIN-CONTAINING PROTEIN"/>
    <property type="match status" value="1"/>
</dbReference>
<reference evidence="2" key="1">
    <citation type="journal article" date="2012" name="Nature">
        <title>The tomato genome sequence provides insights into fleshy fruit evolution.</title>
        <authorList>
            <consortium name="Tomato Genome Consortium"/>
        </authorList>
    </citation>
    <scope>NUCLEOTIDE SEQUENCE [LARGE SCALE GENOMIC DNA]</scope>
    <source>
        <strain evidence="2">cv. Heinz 1706</strain>
    </source>
</reference>
<organism evidence="2">
    <name type="scientific">Solanum lycopersicum</name>
    <name type="common">Tomato</name>
    <name type="synonym">Lycopersicon esculentum</name>
    <dbReference type="NCBI Taxonomy" id="4081"/>
    <lineage>
        <taxon>Eukaryota</taxon>
        <taxon>Viridiplantae</taxon>
        <taxon>Streptophyta</taxon>
        <taxon>Embryophyta</taxon>
        <taxon>Tracheophyta</taxon>
        <taxon>Spermatophyta</taxon>
        <taxon>Magnoliopsida</taxon>
        <taxon>eudicotyledons</taxon>
        <taxon>Gunneridae</taxon>
        <taxon>Pentapetalae</taxon>
        <taxon>asterids</taxon>
        <taxon>lamiids</taxon>
        <taxon>Solanales</taxon>
        <taxon>Solanaceae</taxon>
        <taxon>Solanoideae</taxon>
        <taxon>Solaneae</taxon>
        <taxon>Solanum</taxon>
        <taxon>Solanum subgen. Lycopersicon</taxon>
    </lineage>
</organism>
<dbReference type="SMART" id="SM00751">
    <property type="entry name" value="BSD"/>
    <property type="match status" value="1"/>
</dbReference>
<accession>A0A3Q7H3Z4</accession>
<evidence type="ECO:0000313" key="2">
    <source>
        <dbReference type="EnsemblPlants" id="Solyc07g007830.3.1"/>
    </source>
</evidence>
<dbReference type="InterPro" id="IPR035925">
    <property type="entry name" value="BSD_dom_sf"/>
</dbReference>
<dbReference type="SUPFAM" id="SSF140383">
    <property type="entry name" value="BSD domain-like"/>
    <property type="match status" value="1"/>
</dbReference>
<sequence length="125" mass="13881">MKEDFSAISQTFSQHLRGVAAFLAPTSPTQPEQESSAEKFSGIKSDLVEIGDSFKSDFSMSDSQKEHVASIVQFVPGLESLRQMVCHELSDLQFWMIYFVLLLPRLSGNDLELLSTPEASFSLTS</sequence>
<evidence type="ECO:0000313" key="3">
    <source>
        <dbReference type="Proteomes" id="UP000004994"/>
    </source>
</evidence>
<dbReference type="EnsemblPlants" id="Solyc07g007830.3.1">
    <property type="protein sequence ID" value="Solyc07g007830.3.1"/>
    <property type="gene ID" value="Solyc07g007830.3"/>
</dbReference>
<dbReference type="AlphaFoldDB" id="A0A3Q7H3Z4"/>
<reference evidence="2" key="2">
    <citation type="submission" date="2019-01" db="UniProtKB">
        <authorList>
            <consortium name="EnsemblPlants"/>
        </authorList>
    </citation>
    <scope>IDENTIFICATION</scope>
    <source>
        <strain evidence="2">cv. Heinz 1706</strain>
    </source>
</reference>
<feature type="domain" description="BSD" evidence="1">
    <location>
        <begin position="55"/>
        <end position="106"/>
    </location>
</feature>
<keyword evidence="3" id="KW-1185">Reference proteome</keyword>
<evidence type="ECO:0000259" key="1">
    <source>
        <dbReference type="PROSITE" id="PS50858"/>
    </source>
</evidence>
<dbReference type="Proteomes" id="UP000004994">
    <property type="component" value="Chromosome 7"/>
</dbReference>
<dbReference type="InterPro" id="IPR005607">
    <property type="entry name" value="BSD_dom"/>
</dbReference>
<dbReference type="Gramene" id="Solyc07g007830.3.1">
    <property type="protein sequence ID" value="Solyc07g007830.3.1"/>
    <property type="gene ID" value="Solyc07g007830.3"/>
</dbReference>
<name>A0A3Q7H3Z4_SOLLC</name>
<dbReference type="STRING" id="4081.A0A3Q7H3Z4"/>
<protein>
    <recommendedName>
        <fullName evidence="1">BSD domain-containing protein</fullName>
    </recommendedName>
</protein>
<proteinExistence type="predicted"/>